<dbReference type="Pfam" id="PF07171">
    <property type="entry name" value="MlrC_C"/>
    <property type="match status" value="1"/>
</dbReference>
<keyword evidence="1" id="KW-0479">Metal-binding</keyword>
<keyword evidence="1" id="KW-0378">Hydrolase</keyword>
<accession>A0A9X1IF25</accession>
<gene>
    <name evidence="4" type="ORF">LHA35_12435</name>
</gene>
<comment type="function">
    <text evidence="1">Involved in peptidolytic degradation of cyclic heptapeptide hepatotoxin microcystin (MC).</text>
</comment>
<name>A0A9X1IF25_9PROT</name>
<proteinExistence type="inferred from homology"/>
<evidence type="ECO:0000313" key="5">
    <source>
        <dbReference type="Proteomes" id="UP001139311"/>
    </source>
</evidence>
<evidence type="ECO:0000256" key="1">
    <source>
        <dbReference type="PIRNR" id="PIRNR012702"/>
    </source>
</evidence>
<evidence type="ECO:0000259" key="2">
    <source>
        <dbReference type="Pfam" id="PF07171"/>
    </source>
</evidence>
<feature type="domain" description="Microcystin LR degradation protein MlrC N-terminal" evidence="3">
    <location>
        <begin position="2"/>
        <end position="301"/>
    </location>
</feature>
<keyword evidence="1" id="KW-0645">Protease</keyword>
<dbReference type="PIRSF" id="PIRSF012702">
    <property type="entry name" value="UCP012702"/>
    <property type="match status" value="1"/>
</dbReference>
<dbReference type="Proteomes" id="UP001139311">
    <property type="component" value="Unassembled WGS sequence"/>
</dbReference>
<evidence type="ECO:0000313" key="4">
    <source>
        <dbReference type="EMBL" id="MCB4822543.1"/>
    </source>
</evidence>
<comment type="cofactor">
    <cofactor evidence="1">
        <name>Zn(2+)</name>
        <dbReference type="ChEBI" id="CHEBI:29105"/>
    </cofactor>
    <text evidence="1">Binds 1 zinc ion per subunit.</text>
</comment>
<dbReference type="GO" id="GO:0006508">
    <property type="term" value="P:proteolysis"/>
    <property type="evidence" value="ECO:0007669"/>
    <property type="project" value="UniProtKB-KW"/>
</dbReference>
<dbReference type="EMBL" id="JAJAQI010000016">
    <property type="protein sequence ID" value="MCB4822543.1"/>
    <property type="molecule type" value="Genomic_DNA"/>
</dbReference>
<dbReference type="AlphaFoldDB" id="A0A9X1IF25"/>
<organism evidence="4 5">
    <name type="scientific">Roseicella aerolata</name>
    <dbReference type="NCBI Taxonomy" id="2883479"/>
    <lineage>
        <taxon>Bacteria</taxon>
        <taxon>Pseudomonadati</taxon>
        <taxon>Pseudomonadota</taxon>
        <taxon>Alphaproteobacteria</taxon>
        <taxon>Acetobacterales</taxon>
        <taxon>Roseomonadaceae</taxon>
        <taxon>Roseicella</taxon>
    </lineage>
</organism>
<dbReference type="InterPro" id="IPR010799">
    <property type="entry name" value="MlrC_C"/>
</dbReference>
<protein>
    <recommendedName>
        <fullName evidence="1">Microcystinase C</fullName>
        <shortName evidence="1">MlrC</shortName>
    </recommendedName>
</protein>
<dbReference type="GO" id="GO:0046872">
    <property type="term" value="F:metal ion binding"/>
    <property type="evidence" value="ECO:0007669"/>
    <property type="project" value="UniProtKB-KW"/>
</dbReference>
<dbReference type="RefSeq" id="WP_226608589.1">
    <property type="nucleotide sequence ID" value="NZ_JAJAQI010000016.1"/>
</dbReference>
<keyword evidence="1" id="KW-0482">Metalloprotease</keyword>
<evidence type="ECO:0000259" key="3">
    <source>
        <dbReference type="Pfam" id="PF07364"/>
    </source>
</evidence>
<sequence length="510" mass="53107">MRIAIGGFQHESHSFAPLPTGWREFVKPGGFPPLQRPATLVEALRPTSVPCAGAIEVLEAAGATIVPLTWCFANPAGPVTAEAFERIAALMIAALSDALEEGPLDGLYLELHGAMVAVGFPDAEGELLRRIRAVVGPELPVTVSLDPHANMTRQMVDLADALVPYRTYPHVDMKPAGAQATRLLLERIRRGKQGLSPWARAFAEIDFLIPLTMQCTMVPPMSRVLEERARLEAAHGCAELAFCFGFPYADFPGCGVAIAGYAETQAAADAAVAGLKAYLDAHEPDFAGGVAPAEEGVAEAIAIARGASKPVVMADTQDNPGGGGHGDTTGLLAELIRQDAQGAVLGLINDAESAAACHAAGVGAMLDLSLGGRSDGAPLAVTAVVEALTDGRFTATGPMSKGNPCDLGPTALIRVAPQGARNVSVPGVRVIVVTRKMQALDQALFTHIGVEPAAQKIVALKSSVHFRAHFQPIAEKVIVVAAPGPVVADPAVLPFTDLRPGLRLRPGANR</sequence>
<dbReference type="GO" id="GO:0008237">
    <property type="term" value="F:metallopeptidase activity"/>
    <property type="evidence" value="ECO:0007669"/>
    <property type="project" value="UniProtKB-KW"/>
</dbReference>
<dbReference type="InterPro" id="IPR009197">
    <property type="entry name" value="MlrC"/>
</dbReference>
<comment type="similarity">
    <text evidence="1">Belongs to the peptidase M81 family.</text>
</comment>
<dbReference type="InterPro" id="IPR015995">
    <property type="entry name" value="MlrC_N"/>
</dbReference>
<dbReference type="Pfam" id="PF07364">
    <property type="entry name" value="DUF1485"/>
    <property type="match status" value="1"/>
</dbReference>
<reference evidence="4" key="1">
    <citation type="submission" date="2021-10" db="EMBL/GenBank/DDBJ databases">
        <title>Roseicella aerolatum sp. nov., isolated from aerosols of e-waste dismantling site.</title>
        <authorList>
            <person name="Qin T."/>
        </authorList>
    </citation>
    <scope>NUCLEOTIDE SEQUENCE</scope>
    <source>
        <strain evidence="4">GB24</strain>
    </source>
</reference>
<feature type="domain" description="Microcystin LR degradation protein MlrC C-terminal" evidence="2">
    <location>
        <begin position="313"/>
        <end position="496"/>
    </location>
</feature>
<keyword evidence="5" id="KW-1185">Reference proteome</keyword>
<comment type="caution">
    <text evidence="4">The sequence shown here is derived from an EMBL/GenBank/DDBJ whole genome shotgun (WGS) entry which is preliminary data.</text>
</comment>